<sequence>PAVDTPYITVTVCVPGSTTQCQTFDNIEVDTGSYGFRILADATDTSGNPFDLPLPAENDTNGAPFAECAQFVDGFTWGTVATADVNVSGETASGVPVQVIGDPTVSGESSFPAIPTACSGVGTSEDTVTTFGANGILGIGPFAQDCGSGCAVTTDNGDYYVCPASGCQPSTMALNAQVTNPVFDFQTDNNGI</sequence>
<feature type="non-terminal residue" evidence="1">
    <location>
        <position position="192"/>
    </location>
</feature>
<reference evidence="1" key="1">
    <citation type="submission" date="2013-08" db="EMBL/GenBank/DDBJ databases">
        <authorList>
            <person name="Mendez C."/>
            <person name="Richter M."/>
            <person name="Ferrer M."/>
            <person name="Sanchez J."/>
        </authorList>
    </citation>
    <scope>NUCLEOTIDE SEQUENCE</scope>
</reference>
<dbReference type="AlphaFoldDB" id="T1A6F8"/>
<evidence type="ECO:0000313" key="1">
    <source>
        <dbReference type="EMBL" id="EQD37445.1"/>
    </source>
</evidence>
<feature type="non-terminal residue" evidence="1">
    <location>
        <position position="1"/>
    </location>
</feature>
<dbReference type="Pfam" id="PF11925">
    <property type="entry name" value="DUF3443"/>
    <property type="match status" value="1"/>
</dbReference>
<reference evidence="1" key="2">
    <citation type="journal article" date="2014" name="ISME J.">
        <title>Microbial stratification in low pH oxic and suboxic macroscopic growths along an acid mine drainage.</title>
        <authorList>
            <person name="Mendez-Garcia C."/>
            <person name="Mesa V."/>
            <person name="Sprenger R.R."/>
            <person name="Richter M."/>
            <person name="Diez M.S."/>
            <person name="Solano J."/>
            <person name="Bargiela R."/>
            <person name="Golyshina O.V."/>
            <person name="Manteca A."/>
            <person name="Ramos J.L."/>
            <person name="Gallego J.R."/>
            <person name="Llorente I."/>
            <person name="Martins Dos Santos V.A."/>
            <person name="Jensen O.N."/>
            <person name="Pelaez A.I."/>
            <person name="Sanchez J."/>
            <person name="Ferrer M."/>
        </authorList>
    </citation>
    <scope>NUCLEOTIDE SEQUENCE</scope>
</reference>
<dbReference type="InterPro" id="IPR021847">
    <property type="entry name" value="DUF3443"/>
</dbReference>
<organism evidence="1">
    <name type="scientific">mine drainage metagenome</name>
    <dbReference type="NCBI Taxonomy" id="410659"/>
    <lineage>
        <taxon>unclassified sequences</taxon>
        <taxon>metagenomes</taxon>
        <taxon>ecological metagenomes</taxon>
    </lineage>
</organism>
<protein>
    <submittedName>
        <fullName evidence="1">Uncharacterized protein</fullName>
    </submittedName>
</protein>
<name>T1A6F8_9ZZZZ</name>
<accession>T1A6F8</accession>
<dbReference type="EMBL" id="AUZX01012920">
    <property type="protein sequence ID" value="EQD37445.1"/>
    <property type="molecule type" value="Genomic_DNA"/>
</dbReference>
<proteinExistence type="predicted"/>
<comment type="caution">
    <text evidence="1">The sequence shown here is derived from an EMBL/GenBank/DDBJ whole genome shotgun (WGS) entry which is preliminary data.</text>
</comment>
<gene>
    <name evidence="1" type="ORF">B1A_17563</name>
</gene>